<dbReference type="InterPro" id="IPR011705">
    <property type="entry name" value="BACK"/>
</dbReference>
<evidence type="ECO:0000259" key="2">
    <source>
        <dbReference type="PROSITE" id="PS51886"/>
    </source>
</evidence>
<dbReference type="AlphaFoldDB" id="A0A2Z6SHW4"/>
<dbReference type="Gene3D" id="1.25.40.420">
    <property type="match status" value="1"/>
</dbReference>
<dbReference type="PANTHER" id="PTHR45774:SF3">
    <property type="entry name" value="BTB (POZ) DOMAIN-CONTAINING 2B-RELATED"/>
    <property type="match status" value="1"/>
</dbReference>
<evidence type="ECO:0000313" key="5">
    <source>
        <dbReference type="Proteomes" id="UP000247702"/>
    </source>
</evidence>
<evidence type="ECO:0000313" key="4">
    <source>
        <dbReference type="EMBL" id="GES89984.1"/>
    </source>
</evidence>
<dbReference type="CDD" id="cd18186">
    <property type="entry name" value="BTB_POZ_ZBTB_KLHL-like"/>
    <property type="match status" value="1"/>
</dbReference>
<dbReference type="InterPro" id="IPR006571">
    <property type="entry name" value="TLDc_dom"/>
</dbReference>
<dbReference type="PROSITE" id="PS51886">
    <property type="entry name" value="TLDC"/>
    <property type="match status" value="1"/>
</dbReference>
<sequence>MTSFFYSNLSKDFSLILNDADDYNVIIKVGENENAKEFRAHSVILRARSPYFKSALSSCWVTKKNGMIMFDKKNIKPNVFDIILRYIYAGEFDLTEQSSEDIYELLIASNELLIEELFNHVQDYFVEKQTEWIQKNLYLVLNIAFKLTNCKKLQNYILESICKVSHSFFTSNEFLSLDKDIIYKVLEREELEVREVVAWEHLIKWGIEQIPDLGSEKNDINQWSNKDYEDLKEILNQLIPLIRFVDITFDDFNDKIKPYKDIIPNQIYEEIEEFYNKGTFPKKTTLSPRVGKFDSKIFKPKFAKMIIKWIIKDDFWISCYKFNLIYRGSIDGINIETIKNKCKGQVESLVLIKVKNSNKIFGGYSSIGFHSIENSLLLRIHNGYQKFYYSSDNFIFSFENDEDTQNMEISRVINFDKAIYDISDIGFDFGFDSFFVSEYSFGLYSLCVSNHEHNYENNLNSYEIYDIEEIETFIITKQ</sequence>
<keyword evidence="5" id="KW-1185">Reference proteome</keyword>
<organism evidence="3 5">
    <name type="scientific">Rhizophagus clarus</name>
    <dbReference type="NCBI Taxonomy" id="94130"/>
    <lineage>
        <taxon>Eukaryota</taxon>
        <taxon>Fungi</taxon>
        <taxon>Fungi incertae sedis</taxon>
        <taxon>Mucoromycota</taxon>
        <taxon>Glomeromycotina</taxon>
        <taxon>Glomeromycetes</taxon>
        <taxon>Glomerales</taxon>
        <taxon>Glomeraceae</taxon>
        <taxon>Rhizophagus</taxon>
    </lineage>
</organism>
<reference evidence="4" key="2">
    <citation type="submission" date="2019-10" db="EMBL/GenBank/DDBJ databases">
        <title>Conservation and host-specific expression of non-tandemly repeated heterogenous ribosome RNA gene in arbuscular mycorrhizal fungi.</title>
        <authorList>
            <person name="Maeda T."/>
            <person name="Kobayashi Y."/>
            <person name="Nakagawa T."/>
            <person name="Ezawa T."/>
            <person name="Yamaguchi K."/>
            <person name="Bino T."/>
            <person name="Nishimoto Y."/>
            <person name="Shigenobu S."/>
            <person name="Kawaguchi M."/>
        </authorList>
    </citation>
    <scope>NUCLEOTIDE SEQUENCE</scope>
    <source>
        <strain evidence="4">HR1</strain>
    </source>
</reference>
<dbReference type="SUPFAM" id="SSF54695">
    <property type="entry name" value="POZ domain"/>
    <property type="match status" value="1"/>
</dbReference>
<proteinExistence type="predicted"/>
<reference evidence="3 5" key="1">
    <citation type="submission" date="2017-11" db="EMBL/GenBank/DDBJ databases">
        <title>The genome of Rhizophagus clarus HR1 reveals common genetic basis of auxotrophy among arbuscular mycorrhizal fungi.</title>
        <authorList>
            <person name="Kobayashi Y."/>
        </authorList>
    </citation>
    <scope>NUCLEOTIDE SEQUENCE [LARGE SCALE GENOMIC DNA]</scope>
    <source>
        <strain evidence="3 5">HR1</strain>
    </source>
</reference>
<dbReference type="EMBL" id="BLAL01000193">
    <property type="protein sequence ID" value="GES89984.1"/>
    <property type="molecule type" value="Genomic_DNA"/>
</dbReference>
<feature type="domain" description="BTB" evidence="1">
    <location>
        <begin position="23"/>
        <end position="96"/>
    </location>
</feature>
<dbReference type="InterPro" id="IPR000210">
    <property type="entry name" value="BTB/POZ_dom"/>
</dbReference>
<dbReference type="InterPro" id="IPR011333">
    <property type="entry name" value="SKP1/BTB/POZ_sf"/>
</dbReference>
<dbReference type="PANTHER" id="PTHR45774">
    <property type="entry name" value="BTB/POZ DOMAIN-CONTAINING"/>
    <property type="match status" value="1"/>
</dbReference>
<gene>
    <name evidence="4" type="ORF">RCL2_001684600</name>
    <name evidence="3" type="ORF">RclHR1_06240013</name>
</gene>
<dbReference type="Gene3D" id="3.30.710.10">
    <property type="entry name" value="Potassium Channel Kv1.1, Chain A"/>
    <property type="match status" value="1"/>
</dbReference>
<evidence type="ECO:0000259" key="1">
    <source>
        <dbReference type="PROSITE" id="PS50097"/>
    </source>
</evidence>
<name>A0A2Z6SHW4_9GLOM</name>
<dbReference type="STRING" id="94130.A0A2Z6SHW4"/>
<feature type="domain" description="TLDc" evidence="2">
    <location>
        <begin position="296"/>
        <end position="468"/>
    </location>
</feature>
<dbReference type="SMART" id="SM00225">
    <property type="entry name" value="BTB"/>
    <property type="match status" value="1"/>
</dbReference>
<dbReference type="Pfam" id="PF00651">
    <property type="entry name" value="BTB"/>
    <property type="match status" value="1"/>
</dbReference>
<evidence type="ECO:0000313" key="3">
    <source>
        <dbReference type="EMBL" id="GBC05477.1"/>
    </source>
</evidence>
<dbReference type="OrthoDB" id="1893551at2759"/>
<dbReference type="PROSITE" id="PS50097">
    <property type="entry name" value="BTB"/>
    <property type="match status" value="1"/>
</dbReference>
<comment type="caution">
    <text evidence="3">The sequence shown here is derived from an EMBL/GenBank/DDBJ whole genome shotgun (WGS) entry which is preliminary data.</text>
</comment>
<protein>
    <recommendedName>
        <fullName evidence="6">BTB domain-containing protein</fullName>
    </recommendedName>
</protein>
<evidence type="ECO:0008006" key="6">
    <source>
        <dbReference type="Google" id="ProtNLM"/>
    </source>
</evidence>
<dbReference type="EMBL" id="BEXD01004009">
    <property type="protein sequence ID" value="GBC05477.1"/>
    <property type="molecule type" value="Genomic_DNA"/>
</dbReference>
<dbReference type="Pfam" id="PF07534">
    <property type="entry name" value="TLD"/>
    <property type="match status" value="1"/>
</dbReference>
<dbReference type="Pfam" id="PF07707">
    <property type="entry name" value="BACK"/>
    <property type="match status" value="1"/>
</dbReference>
<accession>A0A2Z6SHW4</accession>
<dbReference type="Proteomes" id="UP000615446">
    <property type="component" value="Unassembled WGS sequence"/>
</dbReference>
<dbReference type="Proteomes" id="UP000247702">
    <property type="component" value="Unassembled WGS sequence"/>
</dbReference>